<sequence>MTACQTPQSAKHSPDKAEFDKAVSLYQAQDYQTAKPLFEQSTHMKAKRYLGLMYLNGESVAKDEIKAFDYFKQASEQGDITSQYWLGFCYENGIGTPKDLNQAMSWYQKSAQRGDHISQPAIDALKRLNTQP</sequence>
<protein>
    <submittedName>
        <fullName evidence="1">TPR repeat protein</fullName>
    </submittedName>
</protein>
<dbReference type="PANTHER" id="PTHR43628">
    <property type="entry name" value="ACTIVATOR OF C KINASE PROTEIN 1-RELATED"/>
    <property type="match status" value="1"/>
</dbReference>
<organism evidence="1 2">
    <name type="scientific">Bibersteinia trehalosi USDA-ARS-USMARC-188</name>
    <dbReference type="NCBI Taxonomy" id="1263829"/>
    <lineage>
        <taxon>Bacteria</taxon>
        <taxon>Pseudomonadati</taxon>
        <taxon>Pseudomonadota</taxon>
        <taxon>Gammaproteobacteria</taxon>
        <taxon>Pasteurellales</taxon>
        <taxon>Pasteurellaceae</taxon>
        <taxon>Bibersteinia</taxon>
    </lineage>
</organism>
<evidence type="ECO:0000313" key="2">
    <source>
        <dbReference type="Proteomes" id="UP000019091"/>
    </source>
</evidence>
<dbReference type="Gene3D" id="1.25.40.10">
    <property type="entry name" value="Tetratricopeptide repeat domain"/>
    <property type="match status" value="1"/>
</dbReference>
<reference evidence="1 2" key="1">
    <citation type="journal article" date="2014" name="Genome Announc.">
        <title>Complete Closed Genome Sequences of Three Bibersteinia trehalosi Nasopharyngeal Isolates from Cattle with Shipping Fever.</title>
        <authorList>
            <person name="Harhay G.P."/>
            <person name="McVey D.S."/>
            <person name="Koren S."/>
            <person name="Phillippy A.M."/>
            <person name="Bono J."/>
            <person name="Harhay D.M."/>
            <person name="Clawson M.L."/>
            <person name="Heaton M.P."/>
            <person name="Chitko-McKown C.G."/>
            <person name="Korlach J."/>
            <person name="Smith T.P."/>
        </authorList>
    </citation>
    <scope>NUCLEOTIDE SEQUENCE [LARGE SCALE GENOMIC DNA]</scope>
    <source>
        <strain evidence="1 2">USDA-ARS-USMARC-188</strain>
    </source>
</reference>
<dbReference type="RefSeq" id="WP_042365749.1">
    <property type="nucleotide sequence ID" value="NZ_CP006954.1"/>
</dbReference>
<dbReference type="Proteomes" id="UP000019091">
    <property type="component" value="Chromosome"/>
</dbReference>
<dbReference type="SUPFAM" id="SSF81901">
    <property type="entry name" value="HCP-like"/>
    <property type="match status" value="1"/>
</dbReference>
<dbReference type="Pfam" id="PF08238">
    <property type="entry name" value="Sel1"/>
    <property type="match status" value="2"/>
</dbReference>
<accession>A0A4V7ICM8</accession>
<evidence type="ECO:0000313" key="1">
    <source>
        <dbReference type="EMBL" id="AHG82784.1"/>
    </source>
</evidence>
<gene>
    <name evidence="1" type="ORF">F542_20750</name>
</gene>
<dbReference type="EMBL" id="CP006954">
    <property type="protein sequence ID" value="AHG82784.1"/>
    <property type="molecule type" value="Genomic_DNA"/>
</dbReference>
<proteinExistence type="predicted"/>
<name>A0A4V7ICM8_BIBTR</name>
<dbReference type="PANTHER" id="PTHR43628:SF1">
    <property type="entry name" value="CHITIN SYNTHASE REGULATORY FACTOR 2-RELATED"/>
    <property type="match status" value="1"/>
</dbReference>
<dbReference type="SMART" id="SM00671">
    <property type="entry name" value="SEL1"/>
    <property type="match status" value="2"/>
</dbReference>
<dbReference type="InterPro" id="IPR052945">
    <property type="entry name" value="Mitotic_Regulator"/>
</dbReference>
<dbReference type="InterPro" id="IPR006597">
    <property type="entry name" value="Sel1-like"/>
</dbReference>
<dbReference type="InterPro" id="IPR011990">
    <property type="entry name" value="TPR-like_helical_dom_sf"/>
</dbReference>
<dbReference type="AlphaFoldDB" id="A0A4V7ICM8"/>
<dbReference type="KEGG" id="btre:F542_20750"/>